<keyword evidence="2" id="KW-0812">Transmembrane</keyword>
<evidence type="ECO:0000256" key="2">
    <source>
        <dbReference type="SAM" id="Phobius"/>
    </source>
</evidence>
<reference evidence="3 4" key="1">
    <citation type="submission" date="2017-04" db="EMBL/GenBank/DDBJ databases">
        <authorList>
            <person name="Afonso C.L."/>
            <person name="Miller P.J."/>
            <person name="Scott M.A."/>
            <person name="Spackman E."/>
            <person name="Goraichik I."/>
            <person name="Dimitrov K.M."/>
            <person name="Suarez D.L."/>
            <person name="Swayne D.E."/>
        </authorList>
    </citation>
    <scope>NUCLEOTIDE SEQUENCE [LARGE SCALE GENOMIC DNA]</scope>
    <source>
        <strain evidence="3 4">USBA 355</strain>
    </source>
</reference>
<proteinExistence type="predicted"/>
<keyword evidence="2" id="KW-0472">Membrane</keyword>
<dbReference type="STRING" id="560819.SAMN05428998_102301"/>
<dbReference type="AlphaFoldDB" id="A0A1Y6B9G6"/>
<evidence type="ECO:0000313" key="3">
    <source>
        <dbReference type="EMBL" id="SME99913.1"/>
    </source>
</evidence>
<evidence type="ECO:0000256" key="1">
    <source>
        <dbReference type="SAM" id="MobiDB-lite"/>
    </source>
</evidence>
<gene>
    <name evidence="3" type="ORF">SAMN05428998_102301</name>
</gene>
<feature type="transmembrane region" description="Helical" evidence="2">
    <location>
        <begin position="27"/>
        <end position="45"/>
    </location>
</feature>
<organism evidence="3 4">
    <name type="scientific">Tistlia consotensis USBA 355</name>
    <dbReference type="NCBI Taxonomy" id="560819"/>
    <lineage>
        <taxon>Bacteria</taxon>
        <taxon>Pseudomonadati</taxon>
        <taxon>Pseudomonadota</taxon>
        <taxon>Alphaproteobacteria</taxon>
        <taxon>Rhodospirillales</taxon>
        <taxon>Rhodovibrionaceae</taxon>
        <taxon>Tistlia</taxon>
    </lineage>
</organism>
<keyword evidence="4" id="KW-1185">Reference proteome</keyword>
<name>A0A1Y6B9G6_9PROT</name>
<dbReference type="Proteomes" id="UP000192917">
    <property type="component" value="Unassembled WGS sequence"/>
</dbReference>
<evidence type="ECO:0000313" key="4">
    <source>
        <dbReference type="Proteomes" id="UP000192917"/>
    </source>
</evidence>
<accession>A0A1Y6B9G6</accession>
<dbReference type="EMBL" id="FWZX01000002">
    <property type="protein sequence ID" value="SME99913.1"/>
    <property type="molecule type" value="Genomic_DNA"/>
</dbReference>
<feature type="compositionally biased region" description="Basic and acidic residues" evidence="1">
    <location>
        <begin position="89"/>
        <end position="104"/>
    </location>
</feature>
<feature type="transmembrane region" description="Helical" evidence="2">
    <location>
        <begin position="65"/>
        <end position="82"/>
    </location>
</feature>
<feature type="compositionally biased region" description="Basic and acidic residues" evidence="1">
    <location>
        <begin position="117"/>
        <end position="135"/>
    </location>
</feature>
<protein>
    <submittedName>
        <fullName evidence="3">Uncharacterized protein</fullName>
    </submittedName>
</protein>
<feature type="region of interest" description="Disordered" evidence="1">
    <location>
        <begin position="87"/>
        <end position="135"/>
    </location>
</feature>
<sequence length="135" mass="13765">MPDGRSRGRAAEDLGGGRPAASAAADWLCLAATPTFAVLALAGLLGGGRPDGLCAAGQHGAGPGGMATMYLLMGLFHSAPWLRRVTRRRAPEAHGGRGLAERDAGSPAAAVRFRSAARGERGSDERCASQRADVT</sequence>
<keyword evidence="2" id="KW-1133">Transmembrane helix</keyword>
<dbReference type="RefSeq" id="WP_179243964.1">
    <property type="nucleotide sequence ID" value="NZ_FWZX01000002.1"/>
</dbReference>